<dbReference type="AlphaFoldDB" id="A0A2Z3H4T5"/>
<dbReference type="EMBL" id="CP025958">
    <property type="protein sequence ID" value="AWM39891.1"/>
    <property type="molecule type" value="Genomic_DNA"/>
</dbReference>
<evidence type="ECO:0000313" key="2">
    <source>
        <dbReference type="EMBL" id="AWM39891.1"/>
    </source>
</evidence>
<dbReference type="Pfam" id="PF10262">
    <property type="entry name" value="Rdx"/>
    <property type="match status" value="1"/>
</dbReference>
<keyword evidence="1" id="KW-0676">Redox-active center</keyword>
<dbReference type="NCBIfam" id="TIGR02174">
    <property type="entry name" value="CXXU_selWTH"/>
    <property type="match status" value="1"/>
</dbReference>
<reference evidence="2 3" key="1">
    <citation type="submission" date="2018-01" db="EMBL/GenBank/DDBJ databases">
        <title>G. obscuriglobus.</title>
        <authorList>
            <person name="Franke J."/>
            <person name="Blomberg W."/>
            <person name="Selmecki A."/>
        </authorList>
    </citation>
    <scope>NUCLEOTIDE SEQUENCE [LARGE SCALE GENOMIC DNA]</scope>
    <source>
        <strain evidence="2 3">DSM 5831</strain>
    </source>
</reference>
<dbReference type="InterPro" id="IPR036249">
    <property type="entry name" value="Thioredoxin-like_sf"/>
</dbReference>
<name>A0A2Z3H4T5_9BACT</name>
<evidence type="ECO:0000256" key="1">
    <source>
        <dbReference type="ARBA" id="ARBA00023284"/>
    </source>
</evidence>
<dbReference type="OrthoDB" id="9811366at2"/>
<proteinExistence type="predicted"/>
<dbReference type="InterPro" id="IPR011893">
    <property type="entry name" value="Selenoprotein_Rdx-typ"/>
</dbReference>
<evidence type="ECO:0000313" key="3">
    <source>
        <dbReference type="Proteomes" id="UP000245802"/>
    </source>
</evidence>
<keyword evidence="3" id="KW-1185">Reference proteome</keyword>
<dbReference type="SUPFAM" id="SSF52833">
    <property type="entry name" value="Thioredoxin-like"/>
    <property type="match status" value="1"/>
</dbReference>
<dbReference type="KEGG" id="gog:C1280_24705"/>
<dbReference type="Gene3D" id="3.40.30.10">
    <property type="entry name" value="Glutaredoxin"/>
    <property type="match status" value="1"/>
</dbReference>
<organism evidence="2 3">
    <name type="scientific">Gemmata obscuriglobus</name>
    <dbReference type="NCBI Taxonomy" id="114"/>
    <lineage>
        <taxon>Bacteria</taxon>
        <taxon>Pseudomonadati</taxon>
        <taxon>Planctomycetota</taxon>
        <taxon>Planctomycetia</taxon>
        <taxon>Gemmatales</taxon>
        <taxon>Gemmataceae</taxon>
        <taxon>Gemmata</taxon>
    </lineage>
</organism>
<gene>
    <name evidence="2" type="ORF">C1280_24705</name>
</gene>
<accession>A0A2Z3H4T5</accession>
<sequence>MAATLLTSLKQKVKGLTLVPAGGGCFEVTVNGELIYSKLQTGTFPDEQSVLESVRERLKR</sequence>
<dbReference type="Proteomes" id="UP000245802">
    <property type="component" value="Chromosome"/>
</dbReference>
<protein>
    <submittedName>
        <fullName evidence="2">SelT/SelW/SelH family protein</fullName>
    </submittedName>
</protein>